<feature type="chain" id="PRO_5016835458" evidence="1">
    <location>
        <begin position="23"/>
        <end position="254"/>
    </location>
</feature>
<comment type="caution">
    <text evidence="2">The sequence shown here is derived from an EMBL/GenBank/DDBJ whole genome shotgun (WGS) entry which is preliminary data.</text>
</comment>
<name>A0A369KBZ7_9BACT</name>
<evidence type="ECO:0000313" key="3">
    <source>
        <dbReference type="Proteomes" id="UP000253816"/>
    </source>
</evidence>
<keyword evidence="3" id="KW-1185">Reference proteome</keyword>
<dbReference type="AlphaFoldDB" id="A0A369KBZ7"/>
<protein>
    <submittedName>
        <fullName evidence="2">Uncharacterized protein</fullName>
    </submittedName>
</protein>
<organism evidence="2 3">
    <name type="scientific">Candidatus Similichlamydia laticola</name>
    <dbReference type="NCBI Taxonomy" id="2170265"/>
    <lineage>
        <taxon>Bacteria</taxon>
        <taxon>Pseudomonadati</taxon>
        <taxon>Chlamydiota</taxon>
        <taxon>Chlamydiia</taxon>
        <taxon>Parachlamydiales</taxon>
        <taxon>Candidatus Parilichlamydiaceae</taxon>
        <taxon>Candidatus Similichlamydia</taxon>
    </lineage>
</organism>
<gene>
    <name evidence="2" type="ORF">HAT2_00457</name>
</gene>
<accession>A0A369KBZ7</accession>
<dbReference type="EMBL" id="QQBG01000016">
    <property type="protein sequence ID" value="RDB31438.1"/>
    <property type="molecule type" value="Genomic_DNA"/>
</dbReference>
<dbReference type="Proteomes" id="UP000253816">
    <property type="component" value="Unassembled WGS sequence"/>
</dbReference>
<proteinExistence type="predicted"/>
<dbReference type="OrthoDB" id="9839500at2"/>
<evidence type="ECO:0000313" key="2">
    <source>
        <dbReference type="EMBL" id="RDB31438.1"/>
    </source>
</evidence>
<feature type="signal peptide" evidence="1">
    <location>
        <begin position="1"/>
        <end position="22"/>
    </location>
</feature>
<sequence>MFGSALRCFSFCLSFFAVQAMALPVSLHFFKQSTSLTLLARSEDLPEEGSDCLLSCSYSASAYLSDHWTTSCDFSFLTGKTVTAPILGIGGGINRQVVPEGMTPSLSISCYSSFVEIDSGGGLLSFLPSFSVGATGRKTMDPIAIECSLGGQFFLPQNVQDRTLQRGILLFFEPTCFFWATPDLASFVSTKWKIKCSDSLGNKRVAPSRLQTELAVGVRYTGLEDQVFGFETGFTTLDPKQAFMTLQVAWKTNF</sequence>
<evidence type="ECO:0000256" key="1">
    <source>
        <dbReference type="SAM" id="SignalP"/>
    </source>
</evidence>
<keyword evidence="1" id="KW-0732">Signal</keyword>
<reference evidence="2 3" key="1">
    <citation type="submission" date="2018-07" db="EMBL/GenBank/DDBJ databases">
        <title>Comparative genomics of the Candidatus Parilichlamydiaceae reveals evidence of convergent evolution and genome reduction in the phylum Chlamydiae.</title>
        <authorList>
            <person name="Taylor-Brown A."/>
            <person name="Polkinghorne A."/>
        </authorList>
    </citation>
    <scope>NUCLEOTIDE SEQUENCE [LARGE SCALE GENOMIC DNA]</scope>
    <source>
        <strain evidence="2 3">Hat2</strain>
    </source>
</reference>